<accession>A0AAV9G632</accession>
<comment type="caution">
    <text evidence="2">The sequence shown here is derived from an EMBL/GenBank/DDBJ whole genome shotgun (WGS) entry which is preliminary data.</text>
</comment>
<feature type="compositionally biased region" description="Acidic residues" evidence="1">
    <location>
        <begin position="322"/>
        <end position="349"/>
    </location>
</feature>
<dbReference type="AlphaFoldDB" id="A0AAV9G632"/>
<evidence type="ECO:0000256" key="1">
    <source>
        <dbReference type="SAM" id="MobiDB-lite"/>
    </source>
</evidence>
<feature type="region of interest" description="Disordered" evidence="1">
    <location>
        <begin position="317"/>
        <end position="385"/>
    </location>
</feature>
<protein>
    <recommendedName>
        <fullName evidence="4">F-box domain-containing protein</fullName>
    </recommendedName>
</protein>
<name>A0AAV9G632_9PEZI</name>
<keyword evidence="3" id="KW-1185">Reference proteome</keyword>
<evidence type="ECO:0000313" key="3">
    <source>
        <dbReference type="Proteomes" id="UP001321760"/>
    </source>
</evidence>
<gene>
    <name evidence="2" type="ORF">QBC34DRAFT_430750</name>
</gene>
<reference evidence="2" key="2">
    <citation type="submission" date="2023-05" db="EMBL/GenBank/DDBJ databases">
        <authorList>
            <consortium name="Lawrence Berkeley National Laboratory"/>
            <person name="Steindorff A."/>
            <person name="Hensen N."/>
            <person name="Bonometti L."/>
            <person name="Westerberg I."/>
            <person name="Brannstrom I.O."/>
            <person name="Guillou S."/>
            <person name="Cros-Aarteil S."/>
            <person name="Calhoun S."/>
            <person name="Haridas S."/>
            <person name="Kuo A."/>
            <person name="Mondo S."/>
            <person name="Pangilinan J."/>
            <person name="Riley R."/>
            <person name="Labutti K."/>
            <person name="Andreopoulos B."/>
            <person name="Lipzen A."/>
            <person name="Chen C."/>
            <person name="Yanf M."/>
            <person name="Daum C."/>
            <person name="Ng V."/>
            <person name="Clum A."/>
            <person name="Ohm R."/>
            <person name="Martin F."/>
            <person name="Silar P."/>
            <person name="Natvig D."/>
            <person name="Lalanne C."/>
            <person name="Gautier V."/>
            <person name="Ament-Velasquez S.L."/>
            <person name="Kruys A."/>
            <person name="Hutchinson M.I."/>
            <person name="Powell A.J."/>
            <person name="Barry K."/>
            <person name="Miller A.N."/>
            <person name="Grigoriev I.V."/>
            <person name="Debuchy R."/>
            <person name="Gladieux P."/>
            <person name="Thoren M.H."/>
            <person name="Johannesson H."/>
        </authorList>
    </citation>
    <scope>NUCLEOTIDE SEQUENCE</scope>
    <source>
        <strain evidence="2">PSN243</strain>
    </source>
</reference>
<dbReference type="EMBL" id="MU865992">
    <property type="protein sequence ID" value="KAK4443505.1"/>
    <property type="molecule type" value="Genomic_DNA"/>
</dbReference>
<sequence>MTSRRNSDTTFAEAIKDVGFNEPRDVVLTWKALAAILTMVSNVESLYLMHGDGFDFNKSLSAELCVKHQLTTGKHQEYAFWRWMSGVQHVDPFGFQNPGAPDLPDPPGSAPCRRMLPRLKCVTLEGLRSGCTPPQIFASLFAHPRSLSRLELVGSLIPSMPESAFAAGRELREIRFDSTSTCHIGHFTDMIEAFPNLVTIEGEIHRPCQQLRDDDDDDGYVPNHDLDSWDPAELYQPPNLPSSLVKLHLIDFWGEEDAHDDDLASHPCYYYPPFPVGDPRDFYEHIILSISGEAMPNLRQINLSTDLVRFIVGNDEEFRSDSDDDDDDDDDDDEYDYDGELDDIDDFVNYDDGFGYEYDYGDDDEFDDDETDSQATGRKGHYEQLQDDPDRLNTLISDFSDKINRLIGQKLGARFTILKLDEMDDIRSNSKWASKKAPATVPFVPAVEIEDVAASVAGVDLNS</sequence>
<proteinExistence type="predicted"/>
<dbReference type="Proteomes" id="UP001321760">
    <property type="component" value="Unassembled WGS sequence"/>
</dbReference>
<feature type="compositionally biased region" description="Acidic residues" evidence="1">
    <location>
        <begin position="359"/>
        <end position="372"/>
    </location>
</feature>
<evidence type="ECO:0000313" key="2">
    <source>
        <dbReference type="EMBL" id="KAK4443505.1"/>
    </source>
</evidence>
<reference evidence="2" key="1">
    <citation type="journal article" date="2023" name="Mol. Phylogenet. Evol.">
        <title>Genome-scale phylogeny and comparative genomics of the fungal order Sordariales.</title>
        <authorList>
            <person name="Hensen N."/>
            <person name="Bonometti L."/>
            <person name="Westerberg I."/>
            <person name="Brannstrom I.O."/>
            <person name="Guillou S."/>
            <person name="Cros-Aarteil S."/>
            <person name="Calhoun S."/>
            <person name="Haridas S."/>
            <person name="Kuo A."/>
            <person name="Mondo S."/>
            <person name="Pangilinan J."/>
            <person name="Riley R."/>
            <person name="LaButti K."/>
            <person name="Andreopoulos B."/>
            <person name="Lipzen A."/>
            <person name="Chen C."/>
            <person name="Yan M."/>
            <person name="Daum C."/>
            <person name="Ng V."/>
            <person name="Clum A."/>
            <person name="Steindorff A."/>
            <person name="Ohm R.A."/>
            <person name="Martin F."/>
            <person name="Silar P."/>
            <person name="Natvig D.O."/>
            <person name="Lalanne C."/>
            <person name="Gautier V."/>
            <person name="Ament-Velasquez S.L."/>
            <person name="Kruys A."/>
            <person name="Hutchinson M.I."/>
            <person name="Powell A.J."/>
            <person name="Barry K."/>
            <person name="Miller A.N."/>
            <person name="Grigoriev I.V."/>
            <person name="Debuchy R."/>
            <person name="Gladieux P."/>
            <person name="Hiltunen Thoren M."/>
            <person name="Johannesson H."/>
        </authorList>
    </citation>
    <scope>NUCLEOTIDE SEQUENCE</scope>
    <source>
        <strain evidence="2">PSN243</strain>
    </source>
</reference>
<evidence type="ECO:0008006" key="4">
    <source>
        <dbReference type="Google" id="ProtNLM"/>
    </source>
</evidence>
<organism evidence="2 3">
    <name type="scientific">Podospora aff. communis PSN243</name>
    <dbReference type="NCBI Taxonomy" id="3040156"/>
    <lineage>
        <taxon>Eukaryota</taxon>
        <taxon>Fungi</taxon>
        <taxon>Dikarya</taxon>
        <taxon>Ascomycota</taxon>
        <taxon>Pezizomycotina</taxon>
        <taxon>Sordariomycetes</taxon>
        <taxon>Sordariomycetidae</taxon>
        <taxon>Sordariales</taxon>
        <taxon>Podosporaceae</taxon>
        <taxon>Podospora</taxon>
    </lineage>
</organism>